<dbReference type="Pfam" id="PF00501">
    <property type="entry name" value="AMP-binding"/>
    <property type="match status" value="1"/>
</dbReference>
<sequence length="512" mass="55920">MYPGTYARTTPDKPAVIMSGSGRTLTYRELDENSTRLARLLHEAGLRRGDGIALLSDNNLHALEVYWAALRSGLYVTAVNHHLSADEIAYIVNDCGARALIVSAAVGRLAEAVVAPTPGVEVRLAFDGPVVGHGDYEEALKGVSADPLDDEPAGADMLYSSGTTGRPKGVRAPLPDRRINEEGDTLVAVFAAIYGFDEDTVYLSPAPVYHAAPLRFISLVHRTGGTAVIMERFDPEAALRAVEEHGITHSQWVPTMFVRALKLPEEVRGRYDLTSLKVAIHAAAPCPVEVKRAMIEWWGPILYEYYAATEANGVTLIDSAQWLDKPGSVGRAALGVIRICDDEGTELPPRSVGTVYFEREEVPFRYHGDENKTREAQHPVHETWSTTGDVGYVDEDGFLFLTDRKAYMIISGGVNIYPQEVEDALALHPKVDDVAVIGLPDEDLGEQVKAVVQAASGVETGPGLERELIDFVRERIAHYKAPRSVDFVAELPRTPTGKLLKRVVKARYETAG</sequence>
<comment type="caution">
    <text evidence="3">The sequence shown here is derived from an EMBL/GenBank/DDBJ whole genome shotgun (WGS) entry which is preliminary data.</text>
</comment>
<dbReference type="Pfam" id="PF13193">
    <property type="entry name" value="AMP-binding_C"/>
    <property type="match status" value="1"/>
</dbReference>
<dbReference type="InterPro" id="IPR042099">
    <property type="entry name" value="ANL_N_sf"/>
</dbReference>
<dbReference type="InterPro" id="IPR025110">
    <property type="entry name" value="AMP-bd_C"/>
</dbReference>
<evidence type="ECO:0000313" key="4">
    <source>
        <dbReference type="Proteomes" id="UP001551482"/>
    </source>
</evidence>
<gene>
    <name evidence="3" type="ORF">AB0C36_10665</name>
</gene>
<keyword evidence="4" id="KW-1185">Reference proteome</keyword>
<evidence type="ECO:0000259" key="2">
    <source>
        <dbReference type="Pfam" id="PF13193"/>
    </source>
</evidence>
<name>A0ABV3DEY7_9ACTN</name>
<accession>A0ABV3DEY7</accession>
<dbReference type="InterPro" id="IPR000873">
    <property type="entry name" value="AMP-dep_synth/lig_dom"/>
</dbReference>
<dbReference type="SUPFAM" id="SSF56801">
    <property type="entry name" value="Acetyl-CoA synthetase-like"/>
    <property type="match status" value="1"/>
</dbReference>
<dbReference type="Proteomes" id="UP001551482">
    <property type="component" value="Unassembled WGS sequence"/>
</dbReference>
<dbReference type="PANTHER" id="PTHR24096:SF323">
    <property type="entry name" value="BLR3536 PROTEIN"/>
    <property type="match status" value="1"/>
</dbReference>
<feature type="domain" description="AMP-binding enzyme C-terminal" evidence="2">
    <location>
        <begin position="420"/>
        <end position="498"/>
    </location>
</feature>
<protein>
    <submittedName>
        <fullName evidence="3">Acyl-CoA synthetase</fullName>
    </submittedName>
</protein>
<dbReference type="Gene3D" id="3.40.50.12780">
    <property type="entry name" value="N-terminal domain of ligase-like"/>
    <property type="match status" value="1"/>
</dbReference>
<dbReference type="InterPro" id="IPR020845">
    <property type="entry name" value="AMP-binding_CS"/>
</dbReference>
<dbReference type="PANTHER" id="PTHR24096">
    <property type="entry name" value="LONG-CHAIN-FATTY-ACID--COA LIGASE"/>
    <property type="match status" value="1"/>
</dbReference>
<reference evidence="3 4" key="1">
    <citation type="submission" date="2024-06" db="EMBL/GenBank/DDBJ databases">
        <title>The Natural Products Discovery Center: Release of the First 8490 Sequenced Strains for Exploring Actinobacteria Biosynthetic Diversity.</title>
        <authorList>
            <person name="Kalkreuter E."/>
            <person name="Kautsar S.A."/>
            <person name="Yang D."/>
            <person name="Bader C.D."/>
            <person name="Teijaro C.N."/>
            <person name="Fluegel L."/>
            <person name="Davis C.M."/>
            <person name="Simpson J.R."/>
            <person name="Lauterbach L."/>
            <person name="Steele A.D."/>
            <person name="Gui C."/>
            <person name="Meng S."/>
            <person name="Li G."/>
            <person name="Viehrig K."/>
            <person name="Ye F."/>
            <person name="Su P."/>
            <person name="Kiefer A.F."/>
            <person name="Nichols A."/>
            <person name="Cepeda A.J."/>
            <person name="Yan W."/>
            <person name="Fan B."/>
            <person name="Jiang Y."/>
            <person name="Adhikari A."/>
            <person name="Zheng C.-J."/>
            <person name="Schuster L."/>
            <person name="Cowan T.M."/>
            <person name="Smanski M.J."/>
            <person name="Chevrette M.G."/>
            <person name="De Carvalho L.P.S."/>
            <person name="Shen B."/>
        </authorList>
    </citation>
    <scope>NUCLEOTIDE SEQUENCE [LARGE SCALE GENOMIC DNA]</scope>
    <source>
        <strain evidence="3 4">NPDC048946</strain>
    </source>
</reference>
<dbReference type="RefSeq" id="WP_358352239.1">
    <property type="nucleotide sequence ID" value="NZ_JBEZFP010000020.1"/>
</dbReference>
<dbReference type="PROSITE" id="PS00455">
    <property type="entry name" value="AMP_BINDING"/>
    <property type="match status" value="1"/>
</dbReference>
<dbReference type="InterPro" id="IPR045851">
    <property type="entry name" value="AMP-bd_C_sf"/>
</dbReference>
<evidence type="ECO:0000313" key="3">
    <source>
        <dbReference type="EMBL" id="MEU8133962.1"/>
    </source>
</evidence>
<feature type="domain" description="AMP-dependent synthetase/ligase" evidence="1">
    <location>
        <begin position="7"/>
        <end position="359"/>
    </location>
</feature>
<dbReference type="EMBL" id="JBEZFP010000020">
    <property type="protein sequence ID" value="MEU8133962.1"/>
    <property type="molecule type" value="Genomic_DNA"/>
</dbReference>
<proteinExistence type="predicted"/>
<organism evidence="3 4">
    <name type="scientific">Streptodolium elevatio</name>
    <dbReference type="NCBI Taxonomy" id="3157996"/>
    <lineage>
        <taxon>Bacteria</taxon>
        <taxon>Bacillati</taxon>
        <taxon>Actinomycetota</taxon>
        <taxon>Actinomycetes</taxon>
        <taxon>Kitasatosporales</taxon>
        <taxon>Streptomycetaceae</taxon>
        <taxon>Streptodolium</taxon>
    </lineage>
</organism>
<evidence type="ECO:0000259" key="1">
    <source>
        <dbReference type="Pfam" id="PF00501"/>
    </source>
</evidence>
<dbReference type="Gene3D" id="3.30.300.30">
    <property type="match status" value="1"/>
</dbReference>